<dbReference type="AlphaFoldDB" id="X0XDE4"/>
<evidence type="ECO:0000313" key="1">
    <source>
        <dbReference type="EMBL" id="GAG33437.1"/>
    </source>
</evidence>
<sequence length="117" mass="13193">MMSKILRMLPSSPIVAALLFVTGCSTGDERLVELSRESVARQAEQNRLIARQSTEIAAAAHELVEADAQARNEFIKLCRDLHAERSSIDGQRAELERDRREIAWQRHRDPMIAAAIQ</sequence>
<dbReference type="EMBL" id="BARS01044183">
    <property type="protein sequence ID" value="GAG33437.1"/>
    <property type="molecule type" value="Genomic_DNA"/>
</dbReference>
<gene>
    <name evidence="1" type="ORF">S01H1_66795</name>
</gene>
<proteinExistence type="predicted"/>
<protein>
    <submittedName>
        <fullName evidence="1">Uncharacterized protein</fullName>
    </submittedName>
</protein>
<comment type="caution">
    <text evidence="1">The sequence shown here is derived from an EMBL/GenBank/DDBJ whole genome shotgun (WGS) entry which is preliminary data.</text>
</comment>
<name>X0XDE4_9ZZZZ</name>
<dbReference type="PROSITE" id="PS51257">
    <property type="entry name" value="PROKAR_LIPOPROTEIN"/>
    <property type="match status" value="1"/>
</dbReference>
<reference evidence="1" key="1">
    <citation type="journal article" date="2014" name="Front. Microbiol.">
        <title>High frequency of phylogenetically diverse reductive dehalogenase-homologous genes in deep subseafloor sedimentary metagenomes.</title>
        <authorList>
            <person name="Kawai M."/>
            <person name="Futagami T."/>
            <person name="Toyoda A."/>
            <person name="Takaki Y."/>
            <person name="Nishi S."/>
            <person name="Hori S."/>
            <person name="Arai W."/>
            <person name="Tsubouchi T."/>
            <person name="Morono Y."/>
            <person name="Uchiyama I."/>
            <person name="Ito T."/>
            <person name="Fujiyama A."/>
            <person name="Inagaki F."/>
            <person name="Takami H."/>
        </authorList>
    </citation>
    <scope>NUCLEOTIDE SEQUENCE</scope>
    <source>
        <strain evidence="1">Expedition CK06-06</strain>
    </source>
</reference>
<accession>X0XDE4</accession>
<organism evidence="1">
    <name type="scientific">marine sediment metagenome</name>
    <dbReference type="NCBI Taxonomy" id="412755"/>
    <lineage>
        <taxon>unclassified sequences</taxon>
        <taxon>metagenomes</taxon>
        <taxon>ecological metagenomes</taxon>
    </lineage>
</organism>